<dbReference type="GO" id="GO:0016020">
    <property type="term" value="C:membrane"/>
    <property type="evidence" value="ECO:0007669"/>
    <property type="project" value="TreeGrafter"/>
</dbReference>
<evidence type="ECO:0000256" key="1">
    <source>
        <dbReference type="ARBA" id="ARBA00022801"/>
    </source>
</evidence>
<evidence type="ECO:0000313" key="3">
    <source>
        <dbReference type="EMBL" id="PQV62784.1"/>
    </source>
</evidence>
<dbReference type="Proteomes" id="UP000237684">
    <property type="component" value="Unassembled WGS sequence"/>
</dbReference>
<dbReference type="Pfam" id="PF12697">
    <property type="entry name" value="Abhydrolase_6"/>
    <property type="match status" value="1"/>
</dbReference>
<feature type="domain" description="AB hydrolase-1" evidence="2">
    <location>
        <begin position="9"/>
        <end position="225"/>
    </location>
</feature>
<dbReference type="AlphaFoldDB" id="A0A2S8SPS6"/>
<dbReference type="PANTHER" id="PTHR43798">
    <property type="entry name" value="MONOACYLGLYCEROL LIPASE"/>
    <property type="match status" value="1"/>
</dbReference>
<dbReference type="Gene3D" id="3.40.50.1820">
    <property type="entry name" value="alpha/beta hydrolase"/>
    <property type="match status" value="1"/>
</dbReference>
<name>A0A2S8SPS6_9BACT</name>
<proteinExistence type="predicted"/>
<dbReference type="InterPro" id="IPR050266">
    <property type="entry name" value="AB_hydrolase_sf"/>
</dbReference>
<accession>A0A2S8SPS6</accession>
<gene>
    <name evidence="3" type="ORF">B1R32_12231</name>
</gene>
<protein>
    <submittedName>
        <fullName evidence="3">Pimeloyl-ACP methyl ester carboxylesterase</fullName>
    </submittedName>
</protein>
<keyword evidence="4" id="KW-1185">Reference proteome</keyword>
<dbReference type="InterPro" id="IPR029058">
    <property type="entry name" value="AB_hydrolase_fold"/>
</dbReference>
<sequence>MQIFFLPYFGGNAHSWREVIALLPEFECTAFSLARIGEKDGVYSVQNAVEEIETLLLSSASGEFVLVGHSMGGKFALGVAAKGADDLKALVLVAPSPPTPEPIPDEVRARMLESHGTREAALVTIRGASQREISGETLENAIRANLETSKSDWKNWLQTGSYQDISSVLPEIKIPVLVVIGDADTGMTRELMQSEIVSKVAGAHLEIIENAGHLLPLEAPAELAQKIRDFTKNESLS</sequence>
<dbReference type="RefSeq" id="WP_106381094.1">
    <property type="nucleotide sequence ID" value="NZ_NIGF01000022.1"/>
</dbReference>
<dbReference type="EMBL" id="NIGF01000022">
    <property type="protein sequence ID" value="PQV62784.1"/>
    <property type="molecule type" value="Genomic_DNA"/>
</dbReference>
<dbReference type="InParanoid" id="A0A2S8SPS6"/>
<dbReference type="InterPro" id="IPR000073">
    <property type="entry name" value="AB_hydrolase_1"/>
</dbReference>
<organism evidence="3 4">
    <name type="scientific">Abditibacterium utsteinense</name>
    <dbReference type="NCBI Taxonomy" id="1960156"/>
    <lineage>
        <taxon>Bacteria</taxon>
        <taxon>Pseudomonadati</taxon>
        <taxon>Abditibacteriota</taxon>
        <taxon>Abditibacteriia</taxon>
        <taxon>Abditibacteriales</taxon>
        <taxon>Abditibacteriaceae</taxon>
        <taxon>Abditibacterium</taxon>
    </lineage>
</organism>
<dbReference type="GO" id="GO:0016787">
    <property type="term" value="F:hydrolase activity"/>
    <property type="evidence" value="ECO:0007669"/>
    <property type="project" value="UniProtKB-KW"/>
</dbReference>
<keyword evidence="1" id="KW-0378">Hydrolase</keyword>
<dbReference type="SUPFAM" id="SSF53474">
    <property type="entry name" value="alpha/beta-Hydrolases"/>
    <property type="match status" value="1"/>
</dbReference>
<reference evidence="3 4" key="1">
    <citation type="journal article" date="2018" name="Syst. Appl. Microbiol.">
        <title>Abditibacterium utsteinense sp. nov., the first cultivated member of candidate phylum FBP, isolated from ice-free Antarctic soil samples.</title>
        <authorList>
            <person name="Tahon G."/>
            <person name="Tytgat B."/>
            <person name="Lebbe L."/>
            <person name="Carlier A."/>
            <person name="Willems A."/>
        </authorList>
    </citation>
    <scope>NUCLEOTIDE SEQUENCE [LARGE SCALE GENOMIC DNA]</scope>
    <source>
        <strain evidence="3 4">LMG 29911</strain>
    </source>
</reference>
<evidence type="ECO:0000259" key="2">
    <source>
        <dbReference type="Pfam" id="PF12697"/>
    </source>
</evidence>
<dbReference type="OrthoDB" id="9808398at2"/>
<dbReference type="PANTHER" id="PTHR43798:SF31">
    <property type="entry name" value="AB HYDROLASE SUPERFAMILY PROTEIN YCLE"/>
    <property type="match status" value="1"/>
</dbReference>
<evidence type="ECO:0000313" key="4">
    <source>
        <dbReference type="Proteomes" id="UP000237684"/>
    </source>
</evidence>
<comment type="caution">
    <text evidence="3">The sequence shown here is derived from an EMBL/GenBank/DDBJ whole genome shotgun (WGS) entry which is preliminary data.</text>
</comment>